<feature type="domain" description="HTH merR-type" evidence="6">
    <location>
        <begin position="2"/>
        <end position="71"/>
    </location>
</feature>
<evidence type="ECO:0000256" key="2">
    <source>
        <dbReference type="ARBA" id="ARBA00023015"/>
    </source>
</evidence>
<keyword evidence="4" id="KW-0804">Transcription</keyword>
<protein>
    <submittedName>
        <fullName evidence="7">Transcriptional regulator, MerR family</fullName>
    </submittedName>
</protein>
<dbReference type="OrthoDB" id="9811174at2"/>
<organism evidence="7 8">
    <name type="scientific">Clostridium cellulovorans (strain ATCC 35296 / DSM 3052 / OCM 3 / 743B)</name>
    <dbReference type="NCBI Taxonomy" id="573061"/>
    <lineage>
        <taxon>Bacteria</taxon>
        <taxon>Bacillati</taxon>
        <taxon>Bacillota</taxon>
        <taxon>Clostridia</taxon>
        <taxon>Eubacteriales</taxon>
        <taxon>Clostridiaceae</taxon>
        <taxon>Clostridium</taxon>
    </lineage>
</organism>
<dbReference type="GO" id="GO:0003700">
    <property type="term" value="F:DNA-binding transcription factor activity"/>
    <property type="evidence" value="ECO:0007669"/>
    <property type="project" value="InterPro"/>
</dbReference>
<dbReference type="InterPro" id="IPR000551">
    <property type="entry name" value="MerR-type_HTH_dom"/>
</dbReference>
<evidence type="ECO:0000259" key="6">
    <source>
        <dbReference type="PROSITE" id="PS50937"/>
    </source>
</evidence>
<proteinExistence type="predicted"/>
<reference evidence="7 8" key="1">
    <citation type="submission" date="2010-08" db="EMBL/GenBank/DDBJ databases">
        <title>Complete sequence of Clostridium cellulovorans 743B.</title>
        <authorList>
            <consortium name="US DOE Joint Genome Institute"/>
            <person name="Lucas S."/>
            <person name="Copeland A."/>
            <person name="Lapidus A."/>
            <person name="Cheng J.-F."/>
            <person name="Bruce D."/>
            <person name="Goodwin L."/>
            <person name="Pitluck S."/>
            <person name="Chertkov O."/>
            <person name="Detter J.C."/>
            <person name="Han C."/>
            <person name="Tapia R."/>
            <person name="Land M."/>
            <person name="Hauser L."/>
            <person name="Chang Y.-J."/>
            <person name="Jeffries C."/>
            <person name="Kyrpides N."/>
            <person name="Ivanova N."/>
            <person name="Mikhailova N."/>
            <person name="Hemme C.L."/>
            <person name="Woyke T."/>
        </authorList>
    </citation>
    <scope>NUCLEOTIDE SEQUENCE [LARGE SCALE GENOMIC DNA]</scope>
    <source>
        <strain evidence="8">ATCC 35296 / DSM 3052 / OCM 3 / 743B</strain>
    </source>
</reference>
<feature type="coiled-coil region" evidence="5">
    <location>
        <begin position="76"/>
        <end position="103"/>
    </location>
</feature>
<dbReference type="InterPro" id="IPR047057">
    <property type="entry name" value="MerR_fam"/>
</dbReference>
<evidence type="ECO:0000256" key="4">
    <source>
        <dbReference type="ARBA" id="ARBA00023163"/>
    </source>
</evidence>
<dbReference type="STRING" id="573061.Clocel_3692"/>
<dbReference type="EMBL" id="CP002160">
    <property type="protein sequence ID" value="ADL53362.1"/>
    <property type="molecule type" value="Genomic_DNA"/>
</dbReference>
<dbReference type="PROSITE" id="PS50937">
    <property type="entry name" value="HTH_MERR_2"/>
    <property type="match status" value="1"/>
</dbReference>
<evidence type="ECO:0000256" key="1">
    <source>
        <dbReference type="ARBA" id="ARBA00022491"/>
    </source>
</evidence>
<dbReference type="Proteomes" id="UP000002730">
    <property type="component" value="Chromosome"/>
</dbReference>
<dbReference type="Gene3D" id="1.10.1660.10">
    <property type="match status" value="1"/>
</dbReference>
<dbReference type="HOGENOM" id="CLU_060077_8_0_9"/>
<dbReference type="SUPFAM" id="SSF46955">
    <property type="entry name" value="Putative DNA-binding domain"/>
    <property type="match status" value="1"/>
</dbReference>
<keyword evidence="2" id="KW-0805">Transcription regulation</keyword>
<dbReference type="Pfam" id="PF13411">
    <property type="entry name" value="MerR_1"/>
    <property type="match status" value="1"/>
</dbReference>
<dbReference type="AlphaFoldDB" id="D9SX59"/>
<sequence length="125" mass="14414">MAYTIKQAAELTNLTPSTLRYYDKEGLIPILKRTPSGIRIFDDIDISWISLICCLKNSGMPIEEIKSFMALCLQGKNACEDRKKVLEKHKESIERQIQTLEHSLNTINYKIDNYKEIGIFHIDGH</sequence>
<dbReference type="RefSeq" id="WP_010073700.1">
    <property type="nucleotide sequence ID" value="NC_014393.1"/>
</dbReference>
<dbReference type="PANTHER" id="PTHR30204">
    <property type="entry name" value="REDOX-CYCLING DRUG-SENSING TRANSCRIPTIONAL ACTIVATOR SOXR"/>
    <property type="match status" value="1"/>
</dbReference>
<keyword evidence="1" id="KW-0678">Repressor</keyword>
<gene>
    <name evidence="7" type="ordered locus">Clocel_3692</name>
</gene>
<dbReference type="KEGG" id="ccb:Clocel_3692"/>
<dbReference type="InterPro" id="IPR009061">
    <property type="entry name" value="DNA-bd_dom_put_sf"/>
</dbReference>
<evidence type="ECO:0000313" key="8">
    <source>
        <dbReference type="Proteomes" id="UP000002730"/>
    </source>
</evidence>
<dbReference type="eggNOG" id="COG0789">
    <property type="taxonomic scope" value="Bacteria"/>
</dbReference>
<evidence type="ECO:0000256" key="3">
    <source>
        <dbReference type="ARBA" id="ARBA00023125"/>
    </source>
</evidence>
<name>D9SX59_CLOC7</name>
<dbReference type="GO" id="GO:0003677">
    <property type="term" value="F:DNA binding"/>
    <property type="evidence" value="ECO:0007669"/>
    <property type="project" value="UniProtKB-KW"/>
</dbReference>
<dbReference type="CDD" id="cd01109">
    <property type="entry name" value="HTH_YyaN"/>
    <property type="match status" value="1"/>
</dbReference>
<accession>D9SX59</accession>
<dbReference type="SMART" id="SM00422">
    <property type="entry name" value="HTH_MERR"/>
    <property type="match status" value="1"/>
</dbReference>
<keyword evidence="8" id="KW-1185">Reference proteome</keyword>
<keyword evidence="3" id="KW-0238">DNA-binding</keyword>
<evidence type="ECO:0000256" key="5">
    <source>
        <dbReference type="SAM" id="Coils"/>
    </source>
</evidence>
<keyword evidence="5" id="KW-0175">Coiled coil</keyword>
<dbReference type="PANTHER" id="PTHR30204:SF69">
    <property type="entry name" value="MERR-FAMILY TRANSCRIPTIONAL REGULATOR"/>
    <property type="match status" value="1"/>
</dbReference>
<evidence type="ECO:0000313" key="7">
    <source>
        <dbReference type="EMBL" id="ADL53362.1"/>
    </source>
</evidence>